<keyword evidence="8 13" id="KW-0663">Pyridoxal phosphate</keyword>
<dbReference type="GO" id="GO:0008483">
    <property type="term" value="F:transaminase activity"/>
    <property type="evidence" value="ECO:0007669"/>
    <property type="project" value="UniProtKB-KW"/>
</dbReference>
<evidence type="ECO:0000256" key="4">
    <source>
        <dbReference type="ARBA" id="ARBA00004931"/>
    </source>
</evidence>
<organism evidence="14 15">
    <name type="scientific">Rheinheimera tilapiae</name>
    <dbReference type="NCBI Taxonomy" id="875043"/>
    <lineage>
        <taxon>Bacteria</taxon>
        <taxon>Pseudomonadati</taxon>
        <taxon>Pseudomonadota</taxon>
        <taxon>Gammaproteobacteria</taxon>
        <taxon>Chromatiales</taxon>
        <taxon>Chromatiaceae</taxon>
        <taxon>Rheinheimera</taxon>
    </lineage>
</organism>
<dbReference type="RefSeq" id="WP_377243430.1">
    <property type="nucleotide sequence ID" value="NZ_JBHLXP010000001.1"/>
</dbReference>
<comment type="pathway">
    <text evidence="4">Amino-acid biosynthesis; L-valine biosynthesis; L-valine from pyruvate: step 4/4.</text>
</comment>
<comment type="catalytic activity">
    <reaction evidence="9">
        <text>L-valine + 2-oxoglutarate = 3-methyl-2-oxobutanoate + L-glutamate</text>
        <dbReference type="Rhea" id="RHEA:24813"/>
        <dbReference type="ChEBI" id="CHEBI:11851"/>
        <dbReference type="ChEBI" id="CHEBI:16810"/>
        <dbReference type="ChEBI" id="CHEBI:29985"/>
        <dbReference type="ChEBI" id="CHEBI:57762"/>
        <dbReference type="EC" id="2.6.1.42"/>
    </reaction>
</comment>
<dbReference type="InterPro" id="IPR001544">
    <property type="entry name" value="Aminotrans_IV"/>
</dbReference>
<comment type="caution">
    <text evidence="14">The sequence shown here is derived from an EMBL/GenBank/DDBJ whole genome shotgun (WGS) entry which is preliminary data.</text>
</comment>
<evidence type="ECO:0000313" key="15">
    <source>
        <dbReference type="Proteomes" id="UP001589813"/>
    </source>
</evidence>
<comment type="catalytic activity">
    <reaction evidence="11">
        <text>L-leucine + 2-oxoglutarate = 4-methyl-2-oxopentanoate + L-glutamate</text>
        <dbReference type="Rhea" id="RHEA:18321"/>
        <dbReference type="ChEBI" id="CHEBI:16810"/>
        <dbReference type="ChEBI" id="CHEBI:17865"/>
        <dbReference type="ChEBI" id="CHEBI:29985"/>
        <dbReference type="ChEBI" id="CHEBI:57427"/>
        <dbReference type="EC" id="2.6.1.42"/>
    </reaction>
</comment>
<dbReference type="InterPro" id="IPR050571">
    <property type="entry name" value="Class-IV_PLP-Dep_Aminotrnsfr"/>
</dbReference>
<dbReference type="Gene3D" id="3.30.470.10">
    <property type="match status" value="1"/>
</dbReference>
<dbReference type="CDD" id="cd01558">
    <property type="entry name" value="D-AAT_like"/>
    <property type="match status" value="1"/>
</dbReference>
<evidence type="ECO:0000256" key="6">
    <source>
        <dbReference type="ARBA" id="ARBA00009320"/>
    </source>
</evidence>
<evidence type="ECO:0000256" key="2">
    <source>
        <dbReference type="ARBA" id="ARBA00003109"/>
    </source>
</evidence>
<comment type="similarity">
    <text evidence="6 12">Belongs to the class-IV pyridoxal-phosphate-dependent aminotransferase family.</text>
</comment>
<comment type="pathway">
    <text evidence="5">Amino-acid biosynthesis; L-leucine biosynthesis; L-leucine from 3-methyl-2-oxobutanoate: step 4/4.</text>
</comment>
<evidence type="ECO:0000256" key="12">
    <source>
        <dbReference type="RuleBase" id="RU004106"/>
    </source>
</evidence>
<evidence type="ECO:0000256" key="13">
    <source>
        <dbReference type="RuleBase" id="RU004516"/>
    </source>
</evidence>
<evidence type="ECO:0000313" key="14">
    <source>
        <dbReference type="EMBL" id="MFC0048617.1"/>
    </source>
</evidence>
<dbReference type="Proteomes" id="UP001589813">
    <property type="component" value="Unassembled WGS sequence"/>
</dbReference>
<comment type="catalytic activity">
    <reaction evidence="10">
        <text>L-isoleucine + 2-oxoglutarate = (S)-3-methyl-2-oxopentanoate + L-glutamate</text>
        <dbReference type="Rhea" id="RHEA:24801"/>
        <dbReference type="ChEBI" id="CHEBI:16810"/>
        <dbReference type="ChEBI" id="CHEBI:29985"/>
        <dbReference type="ChEBI" id="CHEBI:35146"/>
        <dbReference type="ChEBI" id="CHEBI:58045"/>
        <dbReference type="EC" id="2.6.1.42"/>
    </reaction>
</comment>
<evidence type="ECO:0000256" key="10">
    <source>
        <dbReference type="ARBA" id="ARBA00048798"/>
    </source>
</evidence>
<dbReference type="InterPro" id="IPR018300">
    <property type="entry name" value="Aminotrans_IV_CS"/>
</dbReference>
<evidence type="ECO:0000256" key="9">
    <source>
        <dbReference type="ARBA" id="ARBA00048212"/>
    </source>
</evidence>
<evidence type="ECO:0000256" key="11">
    <source>
        <dbReference type="ARBA" id="ARBA00049229"/>
    </source>
</evidence>
<keyword evidence="15" id="KW-1185">Reference proteome</keyword>
<sequence length="288" mass="31638">MYLNGSFMPASEARISPMDRGFLFGDGIYEVIPSYQGKLVGFTPHIDRMQRGLAEIGIQFDWSHTQWLDMIKELLMRNGNGDLGVYLHVSRGTDSKRGHAFPVGVTPTVFAFAFTINPPPTGLPGSAKPIQVASASDLRWKRCHIKSTALLGNVLHHQQGVDAGYQETMLFNEQDELTEGSSCNAFIVKDSVISTPPLDQQILPGITRLLLLQILRKHSTLPVQERVISKAEVLAADEVWLTSSSKELMPVIAIDGQPVGSGEVGAIWYQAQQLFAAHKFADEHTAVS</sequence>
<dbReference type="InterPro" id="IPR036038">
    <property type="entry name" value="Aminotransferase-like"/>
</dbReference>
<evidence type="ECO:0000256" key="1">
    <source>
        <dbReference type="ARBA" id="ARBA00001933"/>
    </source>
</evidence>
<accession>A0ABV6BCL3</accession>
<proteinExistence type="inferred from homology"/>
<comment type="pathway">
    <text evidence="3">Amino-acid biosynthesis; L-isoleucine biosynthesis; L-isoleucine from 2-oxobutanoate: step 4/4.</text>
</comment>
<dbReference type="PANTHER" id="PTHR42743">
    <property type="entry name" value="AMINO-ACID AMINOTRANSFERASE"/>
    <property type="match status" value="1"/>
</dbReference>
<dbReference type="PROSITE" id="PS00770">
    <property type="entry name" value="AA_TRANSFER_CLASS_4"/>
    <property type="match status" value="1"/>
</dbReference>
<reference evidence="14 15" key="1">
    <citation type="submission" date="2024-09" db="EMBL/GenBank/DDBJ databases">
        <authorList>
            <person name="Sun Q."/>
            <person name="Mori K."/>
        </authorList>
    </citation>
    <scope>NUCLEOTIDE SEQUENCE [LARGE SCALE GENOMIC DNA]</scope>
    <source>
        <strain evidence="14 15">KCTC 23315</strain>
    </source>
</reference>
<dbReference type="InterPro" id="IPR043132">
    <property type="entry name" value="BCAT-like_C"/>
</dbReference>
<dbReference type="EC" id="2.6.1.42" evidence="7"/>
<keyword evidence="14" id="KW-0808">Transferase</keyword>
<gene>
    <name evidence="14" type="ORF">ACFFJP_09985</name>
</gene>
<dbReference type="SUPFAM" id="SSF56752">
    <property type="entry name" value="D-aminoacid aminotransferase-like PLP-dependent enzymes"/>
    <property type="match status" value="1"/>
</dbReference>
<comment type="function">
    <text evidence="2">Acts on leucine, isoleucine and valine.</text>
</comment>
<protein>
    <recommendedName>
        <fullName evidence="7">branched-chain-amino-acid transaminase</fullName>
        <ecNumber evidence="7">2.6.1.42</ecNumber>
    </recommendedName>
</protein>
<dbReference type="InterPro" id="IPR043131">
    <property type="entry name" value="BCAT-like_N"/>
</dbReference>
<evidence type="ECO:0000256" key="3">
    <source>
        <dbReference type="ARBA" id="ARBA00004824"/>
    </source>
</evidence>
<evidence type="ECO:0000256" key="8">
    <source>
        <dbReference type="ARBA" id="ARBA00022898"/>
    </source>
</evidence>
<comment type="cofactor">
    <cofactor evidence="1 13">
        <name>pyridoxal 5'-phosphate</name>
        <dbReference type="ChEBI" id="CHEBI:597326"/>
    </cofactor>
</comment>
<dbReference type="EMBL" id="JBHLXP010000001">
    <property type="protein sequence ID" value="MFC0048617.1"/>
    <property type="molecule type" value="Genomic_DNA"/>
</dbReference>
<dbReference type="Pfam" id="PF01063">
    <property type="entry name" value="Aminotran_4"/>
    <property type="match status" value="1"/>
</dbReference>
<dbReference type="Gene3D" id="3.20.10.10">
    <property type="entry name" value="D-amino Acid Aminotransferase, subunit A, domain 2"/>
    <property type="match status" value="1"/>
</dbReference>
<evidence type="ECO:0000256" key="5">
    <source>
        <dbReference type="ARBA" id="ARBA00005072"/>
    </source>
</evidence>
<name>A0ABV6BCL3_9GAMM</name>
<dbReference type="PANTHER" id="PTHR42743:SF11">
    <property type="entry name" value="AMINODEOXYCHORISMATE LYASE"/>
    <property type="match status" value="1"/>
</dbReference>
<keyword evidence="14" id="KW-0032">Aminotransferase</keyword>
<evidence type="ECO:0000256" key="7">
    <source>
        <dbReference type="ARBA" id="ARBA00013053"/>
    </source>
</evidence>